<reference evidence="7" key="1">
    <citation type="journal article" date="2021" name="Nat. Commun.">
        <title>Genetic determinants of endophytism in the Arabidopsis root mycobiome.</title>
        <authorList>
            <person name="Mesny F."/>
            <person name="Miyauchi S."/>
            <person name="Thiergart T."/>
            <person name="Pickel B."/>
            <person name="Atanasova L."/>
            <person name="Karlsson M."/>
            <person name="Huettel B."/>
            <person name="Barry K.W."/>
            <person name="Haridas S."/>
            <person name="Chen C."/>
            <person name="Bauer D."/>
            <person name="Andreopoulos W."/>
            <person name="Pangilinan J."/>
            <person name="LaButti K."/>
            <person name="Riley R."/>
            <person name="Lipzen A."/>
            <person name="Clum A."/>
            <person name="Drula E."/>
            <person name="Henrissat B."/>
            <person name="Kohler A."/>
            <person name="Grigoriev I.V."/>
            <person name="Martin F.M."/>
            <person name="Hacquard S."/>
        </authorList>
    </citation>
    <scope>NUCLEOTIDE SEQUENCE</scope>
    <source>
        <strain evidence="7">MPI-SDFR-AT-0120</strain>
    </source>
</reference>
<dbReference type="Gene3D" id="4.10.240.10">
    <property type="entry name" value="Zn(2)-C6 fungal-type DNA-binding domain"/>
    <property type="match status" value="1"/>
</dbReference>
<proteinExistence type="predicted"/>
<dbReference type="CDD" id="cd00067">
    <property type="entry name" value="GAL4"/>
    <property type="match status" value="1"/>
</dbReference>
<dbReference type="PANTHER" id="PTHR47424:SF6">
    <property type="entry name" value="PROLINE UTILIZATION TRANS-ACTIVATOR"/>
    <property type="match status" value="1"/>
</dbReference>
<dbReference type="CDD" id="cd12148">
    <property type="entry name" value="fungal_TF_MHR"/>
    <property type="match status" value="1"/>
</dbReference>
<feature type="region of interest" description="Disordered" evidence="5">
    <location>
        <begin position="80"/>
        <end position="112"/>
    </location>
</feature>
<evidence type="ECO:0000256" key="3">
    <source>
        <dbReference type="ARBA" id="ARBA00023163"/>
    </source>
</evidence>
<dbReference type="InterPro" id="IPR007219">
    <property type="entry name" value="XnlR_reg_dom"/>
</dbReference>
<dbReference type="SMART" id="SM00906">
    <property type="entry name" value="Fungal_trans"/>
    <property type="match status" value="1"/>
</dbReference>
<dbReference type="GO" id="GO:0000981">
    <property type="term" value="F:DNA-binding transcription factor activity, RNA polymerase II-specific"/>
    <property type="evidence" value="ECO:0007669"/>
    <property type="project" value="InterPro"/>
</dbReference>
<feature type="region of interest" description="Disordered" evidence="5">
    <location>
        <begin position="148"/>
        <end position="167"/>
    </location>
</feature>
<dbReference type="Proteomes" id="UP000813461">
    <property type="component" value="Unassembled WGS sequence"/>
</dbReference>
<evidence type="ECO:0000256" key="2">
    <source>
        <dbReference type="ARBA" id="ARBA00023015"/>
    </source>
</evidence>
<dbReference type="InterPro" id="IPR051127">
    <property type="entry name" value="Fungal_SecMet_Regulators"/>
</dbReference>
<feature type="compositionally biased region" description="Polar residues" evidence="5">
    <location>
        <begin position="80"/>
        <end position="101"/>
    </location>
</feature>
<sequence>MASDEPPAKRARLASLPAEAARTQQACTACRERKIKCCGNQPCRYCSKRGLECAFVEVGRKKMYPVAYVEELERKASGNISRNAESSSNITHADVSQTAVPSINDIPNIDSDSSTSRTFNGLFQRYEAEPPTMSSSLDFGTRIRDLTRDSQTPNLRGGPILSHETPDNVYDIEPESTTRRQSRFRPIQWPNEEEAHGLLNSVTSSIGSVQHLIDPRTFSDTLSHFYDSDSAQLENIELHHVEMLMVFSLGGLLQGKIKSGSSFPGAEYFLEAVNNLPSLCALRKAGSLAIEIMGLFAFFLQCSDRKDDAYIYAGLALRLAVSNGLARGHGGQRMKRSESVHRNRLWWTIYMQERRLAAATGNPVGILDENITAPLPTESAGFPPVAALNINIKLAKMTGRILQNIYSARHRSERQFLRTIHDLVTELNNLHKDTPPSCKVDVSQPGSVTRTSATLSLMFSQAVILTTRPILLHLAKSGLGGNNTDGALTGMSRSQKLANACIEAAGVSLDVLHLLRQQALLGKLSPQHRVTRSRSFA</sequence>
<comment type="caution">
    <text evidence="7">The sequence shown here is derived from an EMBL/GenBank/DDBJ whole genome shotgun (WGS) entry which is preliminary data.</text>
</comment>
<dbReference type="OrthoDB" id="3266505at2759"/>
<evidence type="ECO:0000259" key="6">
    <source>
        <dbReference type="PROSITE" id="PS50048"/>
    </source>
</evidence>
<evidence type="ECO:0000313" key="8">
    <source>
        <dbReference type="Proteomes" id="UP000813461"/>
    </source>
</evidence>
<keyword evidence="2" id="KW-0805">Transcription regulation</keyword>
<dbReference type="PANTHER" id="PTHR47424">
    <property type="entry name" value="REGULATORY PROTEIN GAL4"/>
    <property type="match status" value="1"/>
</dbReference>
<dbReference type="Pfam" id="PF04082">
    <property type="entry name" value="Fungal_trans"/>
    <property type="match status" value="1"/>
</dbReference>
<feature type="domain" description="Zn(2)-C6 fungal-type" evidence="6">
    <location>
        <begin position="26"/>
        <end position="55"/>
    </location>
</feature>
<dbReference type="AlphaFoldDB" id="A0A8K0R2S3"/>
<gene>
    <name evidence="7" type="ORF">FB567DRAFT_446872</name>
</gene>
<protein>
    <recommendedName>
        <fullName evidence="6">Zn(2)-C6 fungal-type domain-containing protein</fullName>
    </recommendedName>
</protein>
<dbReference type="GO" id="GO:0006351">
    <property type="term" value="P:DNA-templated transcription"/>
    <property type="evidence" value="ECO:0007669"/>
    <property type="project" value="InterPro"/>
</dbReference>
<dbReference type="SMART" id="SM00066">
    <property type="entry name" value="GAL4"/>
    <property type="match status" value="1"/>
</dbReference>
<keyword evidence="1" id="KW-0479">Metal-binding</keyword>
<dbReference type="SUPFAM" id="SSF57701">
    <property type="entry name" value="Zn2/Cys6 DNA-binding domain"/>
    <property type="match status" value="1"/>
</dbReference>
<evidence type="ECO:0000256" key="5">
    <source>
        <dbReference type="SAM" id="MobiDB-lite"/>
    </source>
</evidence>
<keyword evidence="8" id="KW-1185">Reference proteome</keyword>
<dbReference type="PROSITE" id="PS00463">
    <property type="entry name" value="ZN2_CY6_FUNGAL_1"/>
    <property type="match status" value="1"/>
</dbReference>
<evidence type="ECO:0000256" key="1">
    <source>
        <dbReference type="ARBA" id="ARBA00022723"/>
    </source>
</evidence>
<dbReference type="PROSITE" id="PS50048">
    <property type="entry name" value="ZN2_CY6_FUNGAL_2"/>
    <property type="match status" value="1"/>
</dbReference>
<dbReference type="InterPro" id="IPR036864">
    <property type="entry name" value="Zn2-C6_fun-type_DNA-bd_sf"/>
</dbReference>
<dbReference type="GO" id="GO:0003677">
    <property type="term" value="F:DNA binding"/>
    <property type="evidence" value="ECO:0007669"/>
    <property type="project" value="InterPro"/>
</dbReference>
<evidence type="ECO:0000256" key="4">
    <source>
        <dbReference type="ARBA" id="ARBA00023242"/>
    </source>
</evidence>
<dbReference type="GO" id="GO:0008270">
    <property type="term" value="F:zinc ion binding"/>
    <property type="evidence" value="ECO:0007669"/>
    <property type="project" value="InterPro"/>
</dbReference>
<dbReference type="Pfam" id="PF00172">
    <property type="entry name" value="Zn_clus"/>
    <property type="match status" value="1"/>
</dbReference>
<organism evidence="7 8">
    <name type="scientific">Paraphoma chrysanthemicola</name>
    <dbReference type="NCBI Taxonomy" id="798071"/>
    <lineage>
        <taxon>Eukaryota</taxon>
        <taxon>Fungi</taxon>
        <taxon>Dikarya</taxon>
        <taxon>Ascomycota</taxon>
        <taxon>Pezizomycotina</taxon>
        <taxon>Dothideomycetes</taxon>
        <taxon>Pleosporomycetidae</taxon>
        <taxon>Pleosporales</taxon>
        <taxon>Pleosporineae</taxon>
        <taxon>Phaeosphaeriaceae</taxon>
        <taxon>Paraphoma</taxon>
    </lineage>
</organism>
<dbReference type="EMBL" id="JAGMVJ010000013">
    <property type="protein sequence ID" value="KAH7083936.1"/>
    <property type="molecule type" value="Genomic_DNA"/>
</dbReference>
<dbReference type="InterPro" id="IPR001138">
    <property type="entry name" value="Zn2Cys6_DnaBD"/>
</dbReference>
<keyword evidence="4" id="KW-0539">Nucleus</keyword>
<accession>A0A8K0R2S3</accession>
<name>A0A8K0R2S3_9PLEO</name>
<keyword evidence="3" id="KW-0804">Transcription</keyword>
<evidence type="ECO:0000313" key="7">
    <source>
        <dbReference type="EMBL" id="KAH7083936.1"/>
    </source>
</evidence>